<dbReference type="RefSeq" id="WP_133628700.1">
    <property type="nucleotide sequence ID" value="NZ_SOAZ01000018.1"/>
</dbReference>
<evidence type="ECO:0000313" key="5">
    <source>
        <dbReference type="EMBL" id="TDT51370.1"/>
    </source>
</evidence>
<dbReference type="Proteomes" id="UP000295325">
    <property type="component" value="Unassembled WGS sequence"/>
</dbReference>
<evidence type="ECO:0000313" key="6">
    <source>
        <dbReference type="Proteomes" id="UP000295325"/>
    </source>
</evidence>
<dbReference type="GO" id="GO:0008878">
    <property type="term" value="F:glucose-1-phosphate adenylyltransferase activity"/>
    <property type="evidence" value="ECO:0007669"/>
    <property type="project" value="InterPro"/>
</dbReference>
<proteinExistence type="inferred from homology"/>
<sequence>MNEVLGIINDARYDYNLKEIGNYRSMASIPFGGRYRMIDFVLSNMINSGIQNVGILVQRNYRSIIGHLRSPKEWDLDRKRDGLFILPPGYDFGIPGALMGDLQVIHSNLDYIARCKQKEVIISGVNILCNINYSEALRFHMENRNDITVIYKDMGDDMRDLSMCTNLEVGDDGRILDMEVGPDESIGTAMSMNMYILSKKLLAKITQRCISRGKTDFVKNGIIENIGKLKIYGFKFDGYVAHVNSIQDYYRYSMELLNTDKWHEIFFKNGRIYTKAMDNGPAKYMKGSTVKNSLIANGCIIEGNVENSILFRKVKVHKGAQIKNSIVMQNCEIGEEAILENVILDKDSKITKGRHITGSDGFPIVIEKKTVI</sequence>
<gene>
    <name evidence="5" type="ORF">EDD71_11854</name>
</gene>
<dbReference type="InterPro" id="IPR011831">
    <property type="entry name" value="ADP-Glc_PPase"/>
</dbReference>
<name>A0A4R7KBF3_9CLOT</name>
<keyword evidence="6" id="KW-1185">Reference proteome</keyword>
<dbReference type="Pfam" id="PF24894">
    <property type="entry name" value="Hexapep_GlmU"/>
    <property type="match status" value="1"/>
</dbReference>
<dbReference type="InterPro" id="IPR029044">
    <property type="entry name" value="Nucleotide-diphossugar_trans"/>
</dbReference>
<feature type="domain" description="Nucleotidyl transferase" evidence="3">
    <location>
        <begin position="28"/>
        <end position="219"/>
    </location>
</feature>
<dbReference type="OrthoDB" id="9801810at2"/>
<dbReference type="InterPro" id="IPR011004">
    <property type="entry name" value="Trimer_LpxA-like_sf"/>
</dbReference>
<dbReference type="SUPFAM" id="SSF51161">
    <property type="entry name" value="Trimeric LpxA-like enzymes"/>
    <property type="match status" value="1"/>
</dbReference>
<dbReference type="EMBL" id="SOAZ01000018">
    <property type="protein sequence ID" value="TDT51370.1"/>
    <property type="molecule type" value="Genomic_DNA"/>
</dbReference>
<dbReference type="NCBIfam" id="TIGR02092">
    <property type="entry name" value="glgD"/>
    <property type="match status" value="1"/>
</dbReference>
<evidence type="ECO:0000256" key="2">
    <source>
        <dbReference type="ARBA" id="ARBA00023056"/>
    </source>
</evidence>
<feature type="domain" description="Glucose-1-phosphate adenylyltransferase/Bifunctional protein GlmU-like C-terminal hexapeptide" evidence="4">
    <location>
        <begin position="287"/>
        <end position="356"/>
    </location>
</feature>
<dbReference type="CDD" id="cd02508">
    <property type="entry name" value="ADP_Glucose_PP"/>
    <property type="match status" value="1"/>
</dbReference>
<comment type="similarity">
    <text evidence="1">Belongs to the bacterial/plant glucose-1-phosphate adenylyltransferase family.</text>
</comment>
<dbReference type="GO" id="GO:0005978">
    <property type="term" value="P:glycogen biosynthetic process"/>
    <property type="evidence" value="ECO:0007669"/>
    <property type="project" value="UniProtKB-KW"/>
</dbReference>
<dbReference type="InterPro" id="IPR011832">
    <property type="entry name" value="GlgDAde_trans"/>
</dbReference>
<dbReference type="CDD" id="cd04651">
    <property type="entry name" value="LbH_G1P_AT_C"/>
    <property type="match status" value="1"/>
</dbReference>
<keyword evidence="2" id="KW-0320">Glycogen biosynthesis</keyword>
<organism evidence="5 6">
    <name type="scientific">Fonticella tunisiensis</name>
    <dbReference type="NCBI Taxonomy" id="1096341"/>
    <lineage>
        <taxon>Bacteria</taxon>
        <taxon>Bacillati</taxon>
        <taxon>Bacillota</taxon>
        <taxon>Clostridia</taxon>
        <taxon>Eubacteriales</taxon>
        <taxon>Clostridiaceae</taxon>
        <taxon>Fonticella</taxon>
    </lineage>
</organism>
<dbReference type="Gene3D" id="3.90.550.10">
    <property type="entry name" value="Spore Coat Polysaccharide Biosynthesis Protein SpsA, Chain A"/>
    <property type="match status" value="1"/>
</dbReference>
<protein>
    <submittedName>
        <fullName evidence="5">Glucose-1-phosphate adenylyltransferase</fullName>
    </submittedName>
</protein>
<reference evidence="5 6" key="1">
    <citation type="submission" date="2019-03" db="EMBL/GenBank/DDBJ databases">
        <title>Genomic Encyclopedia of Type Strains, Phase IV (KMG-IV): sequencing the most valuable type-strain genomes for metagenomic binning, comparative biology and taxonomic classification.</title>
        <authorList>
            <person name="Goeker M."/>
        </authorList>
    </citation>
    <scope>NUCLEOTIDE SEQUENCE [LARGE SCALE GENOMIC DNA]</scope>
    <source>
        <strain evidence="5 6">DSM 24455</strain>
    </source>
</reference>
<dbReference type="Gene3D" id="2.160.10.10">
    <property type="entry name" value="Hexapeptide repeat proteins"/>
    <property type="match status" value="1"/>
</dbReference>
<evidence type="ECO:0000256" key="1">
    <source>
        <dbReference type="ARBA" id="ARBA00010443"/>
    </source>
</evidence>
<dbReference type="SUPFAM" id="SSF53448">
    <property type="entry name" value="Nucleotide-diphospho-sugar transferases"/>
    <property type="match status" value="1"/>
</dbReference>
<dbReference type="InterPro" id="IPR056818">
    <property type="entry name" value="GlmU/GlgC-like_hexapep"/>
</dbReference>
<evidence type="ECO:0000259" key="4">
    <source>
        <dbReference type="Pfam" id="PF24894"/>
    </source>
</evidence>
<dbReference type="PANTHER" id="PTHR43523:SF6">
    <property type="entry name" value="GLYCOGEN BIOSYNTHESIS PROTEIN GLGD"/>
    <property type="match status" value="1"/>
</dbReference>
<accession>A0A4R7KBF3</accession>
<dbReference type="PANTHER" id="PTHR43523">
    <property type="entry name" value="GLUCOSE-1-PHOSPHATE ADENYLYLTRANSFERASE-RELATED"/>
    <property type="match status" value="1"/>
</dbReference>
<dbReference type="InterPro" id="IPR005835">
    <property type="entry name" value="NTP_transferase_dom"/>
</dbReference>
<keyword evidence="5" id="KW-0808">Transferase</keyword>
<keyword evidence="5" id="KW-0548">Nucleotidyltransferase</keyword>
<evidence type="ECO:0000259" key="3">
    <source>
        <dbReference type="Pfam" id="PF00483"/>
    </source>
</evidence>
<dbReference type="AlphaFoldDB" id="A0A4R7KBF3"/>
<comment type="caution">
    <text evidence="5">The sequence shown here is derived from an EMBL/GenBank/DDBJ whole genome shotgun (WGS) entry which is preliminary data.</text>
</comment>
<dbReference type="Pfam" id="PF00483">
    <property type="entry name" value="NTP_transferase"/>
    <property type="match status" value="1"/>
</dbReference>